<reference evidence="4" key="2">
    <citation type="journal article" date="2021" name="PeerJ">
        <title>Extensive microbial diversity within the chicken gut microbiome revealed by metagenomics and culture.</title>
        <authorList>
            <person name="Gilroy R."/>
            <person name="Ravi A."/>
            <person name="Getino M."/>
            <person name="Pursley I."/>
            <person name="Horton D.L."/>
            <person name="Alikhan N.F."/>
            <person name="Baker D."/>
            <person name="Gharbi K."/>
            <person name="Hall N."/>
            <person name="Watson M."/>
            <person name="Adriaenssens E.M."/>
            <person name="Foster-Nyarko E."/>
            <person name="Jarju S."/>
            <person name="Secka A."/>
            <person name="Antonio M."/>
            <person name="Oren A."/>
            <person name="Chaudhuri R.R."/>
            <person name="La Ragione R."/>
            <person name="Hildebrand F."/>
            <person name="Pallen M.J."/>
        </authorList>
    </citation>
    <scope>NUCLEOTIDE SEQUENCE</scope>
    <source>
        <strain evidence="4">ChiHecec3B27-6122</strain>
    </source>
</reference>
<dbReference type="PANTHER" id="PTHR13774">
    <property type="entry name" value="PHENAZINE BIOSYNTHESIS PROTEIN"/>
    <property type="match status" value="1"/>
</dbReference>
<gene>
    <name evidence="4" type="ORF">IAD42_05680</name>
</gene>
<evidence type="ECO:0000256" key="3">
    <source>
        <dbReference type="PIRSR" id="PIRSR016184-1"/>
    </source>
</evidence>
<reference evidence="4" key="1">
    <citation type="submission" date="2020-10" db="EMBL/GenBank/DDBJ databases">
        <authorList>
            <person name="Gilroy R."/>
        </authorList>
    </citation>
    <scope>NUCLEOTIDE SEQUENCE</scope>
    <source>
        <strain evidence="4">ChiHecec3B27-6122</strain>
    </source>
</reference>
<protein>
    <submittedName>
        <fullName evidence="4">PhzF family phenazine biosynthesis protein</fullName>
    </submittedName>
</protein>
<sequence length="262" mass="29062">MELRQYVVDAFTDRVFTGNPAAVCVMGNWLKDETMQAIARENNLSETAFAVKQGESYGLRWFTPGSEVDLCGHATLATAFVIMNYYEPDARHVDFDTLSGRLSVTRRGELYELDFPAYELRKTEVTDEMEKALGVRPLEAYIGRDLLCVLPDEDAVKQLRPDFELVTGLEGLLTHVTARGREYDCVSRSFGPKLKVNEDPVCGSGHCHIAPYWTEKLGKTELKAYQASARGGTLVCRTENGRTALSGSAVAFSSAVIFLPDE</sequence>
<dbReference type="InterPro" id="IPR003719">
    <property type="entry name" value="Phenazine_PhzF-like"/>
</dbReference>
<evidence type="ECO:0000256" key="1">
    <source>
        <dbReference type="ARBA" id="ARBA00008270"/>
    </source>
</evidence>
<comment type="similarity">
    <text evidence="1">Belongs to the PhzF family.</text>
</comment>
<evidence type="ECO:0000313" key="5">
    <source>
        <dbReference type="Proteomes" id="UP000886876"/>
    </source>
</evidence>
<feature type="active site" evidence="3">
    <location>
        <position position="46"/>
    </location>
</feature>
<dbReference type="GO" id="GO:0016853">
    <property type="term" value="F:isomerase activity"/>
    <property type="evidence" value="ECO:0007669"/>
    <property type="project" value="UniProtKB-KW"/>
</dbReference>
<name>A0A9D1G553_9FIRM</name>
<dbReference type="Proteomes" id="UP000886876">
    <property type="component" value="Unassembled WGS sequence"/>
</dbReference>
<evidence type="ECO:0000313" key="4">
    <source>
        <dbReference type="EMBL" id="HIS97448.1"/>
    </source>
</evidence>
<dbReference type="Pfam" id="PF02567">
    <property type="entry name" value="PhzC-PhzF"/>
    <property type="match status" value="1"/>
</dbReference>
<dbReference type="PIRSF" id="PIRSF016184">
    <property type="entry name" value="PhzC_PhzF"/>
    <property type="match status" value="1"/>
</dbReference>
<organism evidence="4 5">
    <name type="scientific">Candidatus Scatomorpha pullistercoris</name>
    <dbReference type="NCBI Taxonomy" id="2840929"/>
    <lineage>
        <taxon>Bacteria</taxon>
        <taxon>Bacillati</taxon>
        <taxon>Bacillota</taxon>
        <taxon>Clostridia</taxon>
        <taxon>Eubacteriales</taxon>
        <taxon>Candidatus Scatomorpha</taxon>
    </lineage>
</organism>
<comment type="caution">
    <text evidence="4">The sequence shown here is derived from an EMBL/GenBank/DDBJ whole genome shotgun (WGS) entry which is preliminary data.</text>
</comment>
<dbReference type="NCBIfam" id="TIGR00654">
    <property type="entry name" value="PhzF_family"/>
    <property type="match status" value="1"/>
</dbReference>
<accession>A0A9D1G553</accession>
<dbReference type="SUPFAM" id="SSF54506">
    <property type="entry name" value="Diaminopimelate epimerase-like"/>
    <property type="match status" value="1"/>
</dbReference>
<dbReference type="EMBL" id="DVJS01000140">
    <property type="protein sequence ID" value="HIS97448.1"/>
    <property type="molecule type" value="Genomic_DNA"/>
</dbReference>
<dbReference type="PANTHER" id="PTHR13774:SF17">
    <property type="entry name" value="PHENAZINE BIOSYNTHESIS-LIKE DOMAIN-CONTAINING PROTEIN"/>
    <property type="match status" value="1"/>
</dbReference>
<dbReference type="AlphaFoldDB" id="A0A9D1G553"/>
<evidence type="ECO:0000256" key="2">
    <source>
        <dbReference type="ARBA" id="ARBA00023235"/>
    </source>
</evidence>
<proteinExistence type="inferred from homology"/>
<dbReference type="GO" id="GO:0005737">
    <property type="term" value="C:cytoplasm"/>
    <property type="evidence" value="ECO:0007669"/>
    <property type="project" value="TreeGrafter"/>
</dbReference>
<keyword evidence="2" id="KW-0413">Isomerase</keyword>
<dbReference type="Gene3D" id="3.10.310.10">
    <property type="entry name" value="Diaminopimelate Epimerase, Chain A, domain 1"/>
    <property type="match status" value="2"/>
</dbReference>